<gene>
    <name evidence="10" type="ORF">CGLO_15992</name>
</gene>
<evidence type="ECO:0000256" key="3">
    <source>
        <dbReference type="ARBA" id="ARBA00022723"/>
    </source>
</evidence>
<keyword evidence="7" id="KW-0349">Heme</keyword>
<dbReference type="SUPFAM" id="SSF48264">
    <property type="entry name" value="Cytochrome P450"/>
    <property type="match status" value="1"/>
</dbReference>
<dbReference type="OrthoDB" id="3366823at2759"/>
<name>T0K0D6_COLGC</name>
<evidence type="ECO:0000256" key="4">
    <source>
        <dbReference type="ARBA" id="ARBA00023004"/>
    </source>
</evidence>
<feature type="binding site" description="axial binding residue" evidence="7">
    <location>
        <position position="894"/>
    </location>
    <ligand>
        <name>heme</name>
        <dbReference type="ChEBI" id="CHEBI:30413"/>
    </ligand>
    <ligandPart>
        <name>Fe</name>
        <dbReference type="ChEBI" id="CHEBI:18248"/>
    </ligandPart>
</feature>
<reference evidence="11" key="1">
    <citation type="journal article" date="2013" name="Mol. Plant Microbe Interact.">
        <title>Global aspects of pacC regulation of pathogenicity genes in Colletotrichum gloeosporioides as revealed by transcriptome analysis.</title>
        <authorList>
            <person name="Alkan N."/>
            <person name="Meng X."/>
            <person name="Friedlander G."/>
            <person name="Reuveni E."/>
            <person name="Sukno S."/>
            <person name="Sherman A."/>
            <person name="Thon M."/>
            <person name="Fluhr R."/>
            <person name="Prusky D."/>
        </authorList>
    </citation>
    <scope>NUCLEOTIDE SEQUENCE [LARGE SCALE GENOMIC DNA]</scope>
    <source>
        <strain evidence="11">Cg-14</strain>
    </source>
</reference>
<dbReference type="PRINTS" id="PR00465">
    <property type="entry name" value="EP450IV"/>
</dbReference>
<evidence type="ECO:0000256" key="8">
    <source>
        <dbReference type="SAM" id="MobiDB-lite"/>
    </source>
</evidence>
<keyword evidence="4 7" id="KW-0408">Iron</keyword>
<dbReference type="Proteomes" id="UP000015530">
    <property type="component" value="Unassembled WGS sequence"/>
</dbReference>
<dbReference type="GO" id="GO:0008270">
    <property type="term" value="F:zinc ion binding"/>
    <property type="evidence" value="ECO:0007669"/>
    <property type="project" value="InterPro"/>
</dbReference>
<dbReference type="CDD" id="cd12148">
    <property type="entry name" value="fungal_TF_MHR"/>
    <property type="match status" value="1"/>
</dbReference>
<dbReference type="PANTHER" id="PTHR31644">
    <property type="entry name" value="TRANSCRIPTIONAL ACTIVATOR ARO80-RELATED"/>
    <property type="match status" value="1"/>
</dbReference>
<evidence type="ECO:0000313" key="10">
    <source>
        <dbReference type="EMBL" id="EQB45184.1"/>
    </source>
</evidence>
<feature type="compositionally biased region" description="Polar residues" evidence="8">
    <location>
        <begin position="33"/>
        <end position="45"/>
    </location>
</feature>
<evidence type="ECO:0000256" key="5">
    <source>
        <dbReference type="ARBA" id="ARBA00023033"/>
    </source>
</evidence>
<dbReference type="Pfam" id="PF04082">
    <property type="entry name" value="Fungal_trans"/>
    <property type="match status" value="1"/>
</dbReference>
<dbReference type="InterPro" id="IPR001128">
    <property type="entry name" value="Cyt_P450"/>
</dbReference>
<comment type="caution">
    <text evidence="10">The sequence shown here is derived from an EMBL/GenBank/DDBJ whole genome shotgun (WGS) entry which is preliminary data.</text>
</comment>
<evidence type="ECO:0000256" key="2">
    <source>
        <dbReference type="ARBA" id="ARBA00010617"/>
    </source>
</evidence>
<evidence type="ECO:0000313" key="11">
    <source>
        <dbReference type="Proteomes" id="UP000015530"/>
    </source>
</evidence>
<dbReference type="GO" id="GO:0005634">
    <property type="term" value="C:nucleus"/>
    <property type="evidence" value="ECO:0007669"/>
    <property type="project" value="TreeGrafter"/>
</dbReference>
<dbReference type="Pfam" id="PF00067">
    <property type="entry name" value="p450"/>
    <property type="match status" value="1"/>
</dbReference>
<dbReference type="SMART" id="SM00906">
    <property type="entry name" value="Fungal_trans"/>
    <property type="match status" value="1"/>
</dbReference>
<comment type="cofactor">
    <cofactor evidence="1 7">
        <name>heme</name>
        <dbReference type="ChEBI" id="CHEBI:30413"/>
    </cofactor>
</comment>
<comment type="similarity">
    <text evidence="2">Belongs to the cytochrome P450 family.</text>
</comment>
<keyword evidence="5" id="KW-0560">Oxidoreductase</keyword>
<feature type="domain" description="Xylanolytic transcriptional activator regulatory" evidence="9">
    <location>
        <begin position="200"/>
        <end position="274"/>
    </location>
</feature>
<keyword evidence="6" id="KW-0539">Nucleus</keyword>
<dbReference type="InterPro" id="IPR036396">
    <property type="entry name" value="Cyt_P450_sf"/>
</dbReference>
<protein>
    <recommendedName>
        <fullName evidence="9">Xylanolytic transcriptional activator regulatory domain-containing protein</fullName>
    </recommendedName>
</protein>
<feature type="region of interest" description="Disordered" evidence="8">
    <location>
        <begin position="17"/>
        <end position="45"/>
    </location>
</feature>
<keyword evidence="3 7" id="KW-0479">Metal-binding</keyword>
<evidence type="ECO:0000259" key="9">
    <source>
        <dbReference type="SMART" id="SM00906"/>
    </source>
</evidence>
<dbReference type="HOGENOM" id="CLU_307762_0_0_1"/>
<dbReference type="GO" id="GO:0016705">
    <property type="term" value="F:oxidoreductase activity, acting on paired donors, with incorporation or reduction of molecular oxygen"/>
    <property type="evidence" value="ECO:0007669"/>
    <property type="project" value="InterPro"/>
</dbReference>
<dbReference type="GO" id="GO:0004497">
    <property type="term" value="F:monooxygenase activity"/>
    <property type="evidence" value="ECO:0007669"/>
    <property type="project" value="UniProtKB-KW"/>
</dbReference>
<sequence length="960" mass="107848">MTKATGNPSDALLILARAAEDGDDDEPGDAGLNKSTPGNASSVLDSILSPGQQARTDQLSSLASPGNQLTAHQAVEEYPPVKEGALDLVTLQNLIRHYADSYHPFFPIVPANVLMPQFLPDTIKHESFLLTAALVVASRDQSDLTELHQSIWQHMRRLILDVVLGMSTIRSVGCVEGLLILGEWTPLTLGQNDDGGEGAAWSILGLAVRLAYLLRLEDSSFRADKEADPAMLRRRLAWTFTYLSDRQISIRMGQAFWSRGPALSARFTADDFPSLQPQYTSGEDFASLLQAQVELTTLFGNAHDILFASKQRTGELMVRGDYTKYIDDASRAIVAWDLIWNGLTCSQHLKSCLKMMEKYLRLYVNAFAFQAVLYRASASGTQEVSKSACFPHSAMASPDARHVYEAVDAAEALLRIAIEDIDAEKYLRYMPARFYFILFVSRIFRKKAAEPPSLSERIPYVSNTYQYLTDNHGFLKRAAEALKKSNIVKFNLGPVPVYLVSGSQNVQRLFRNSTGSTQLSSDKFVLMVTEKVHGVDQQDAKRWASDKTGRLKIPTPGTEDTPEDQRIWSGMHHIFTEHLSRAEPTAKLAQNFTAFFGGKLERQPLNEWREVCLFQFLKKDMAEAAVMTLAGRRLVDKYPGFVDAMWGYDKVAMKLMYGLPTWMNPGPRKAQKKALDMMETFLQDSWDTFDWDGMEAEADWEPTFGSRLQREHAKFWKDKKFSMRSRAAQHLGIQSGFNVNSIPQTAWVVMELAKNPSLWREVKEEVQGAILPDHVTSKPAIDVTKLLALPLLQSVYAETLRLHVSINVTREVMEPLEWDGYVLPKGSLVQAPTQIGLQDESVWGVEGHPASSFWAERHIKYVDKEDELGHVKTVMEFSMAGRPSDYFPGGVSMCPGRFFAKQEIMLVTAMIVSRFEIEFIEWVTFDGVSSDRPAEDEKSAIGSGVVSPDRDMKVRWRRTQ</sequence>
<dbReference type="GO" id="GO:0006351">
    <property type="term" value="P:DNA-templated transcription"/>
    <property type="evidence" value="ECO:0007669"/>
    <property type="project" value="InterPro"/>
</dbReference>
<dbReference type="EMBL" id="AMYD01003802">
    <property type="protein sequence ID" value="EQB45184.1"/>
    <property type="molecule type" value="Genomic_DNA"/>
</dbReference>
<evidence type="ECO:0000256" key="1">
    <source>
        <dbReference type="ARBA" id="ARBA00001971"/>
    </source>
</evidence>
<dbReference type="InterPro" id="IPR002403">
    <property type="entry name" value="Cyt_P450_E_grp-IV"/>
</dbReference>
<proteinExistence type="inferred from homology"/>
<dbReference type="InterPro" id="IPR052780">
    <property type="entry name" value="AAA_Catabolism_Regulators"/>
</dbReference>
<dbReference type="GO" id="GO:0020037">
    <property type="term" value="F:heme binding"/>
    <property type="evidence" value="ECO:0007669"/>
    <property type="project" value="InterPro"/>
</dbReference>
<organism evidence="10 11">
    <name type="scientific">Colletotrichum gloeosporioides (strain Cg-14)</name>
    <name type="common">Anthracnose fungus</name>
    <name type="synonym">Glomerella cingulata</name>
    <dbReference type="NCBI Taxonomy" id="1237896"/>
    <lineage>
        <taxon>Eukaryota</taxon>
        <taxon>Fungi</taxon>
        <taxon>Dikarya</taxon>
        <taxon>Ascomycota</taxon>
        <taxon>Pezizomycotina</taxon>
        <taxon>Sordariomycetes</taxon>
        <taxon>Hypocreomycetidae</taxon>
        <taxon>Glomerellales</taxon>
        <taxon>Glomerellaceae</taxon>
        <taxon>Colletotrichum</taxon>
        <taxon>Colletotrichum gloeosporioides species complex</taxon>
    </lineage>
</organism>
<dbReference type="STRING" id="1237896.T0K0D6"/>
<keyword evidence="5" id="KW-0503">Monooxygenase</keyword>
<evidence type="ECO:0000256" key="7">
    <source>
        <dbReference type="PIRSR" id="PIRSR602403-1"/>
    </source>
</evidence>
<dbReference type="Gene3D" id="1.10.630.10">
    <property type="entry name" value="Cytochrome P450"/>
    <property type="match status" value="1"/>
</dbReference>
<dbReference type="InterPro" id="IPR007219">
    <property type="entry name" value="XnlR_reg_dom"/>
</dbReference>
<dbReference type="eggNOG" id="KOG0684">
    <property type="taxonomic scope" value="Eukaryota"/>
</dbReference>
<dbReference type="CDD" id="cd11040">
    <property type="entry name" value="CYP7_CYP8-like"/>
    <property type="match status" value="1"/>
</dbReference>
<dbReference type="GO" id="GO:0003677">
    <property type="term" value="F:DNA binding"/>
    <property type="evidence" value="ECO:0007669"/>
    <property type="project" value="InterPro"/>
</dbReference>
<evidence type="ECO:0000256" key="6">
    <source>
        <dbReference type="ARBA" id="ARBA00023242"/>
    </source>
</evidence>
<dbReference type="AlphaFoldDB" id="T0K0D6"/>
<accession>T0K0D6</accession>
<dbReference type="PANTHER" id="PTHR31644:SF1">
    <property type="entry name" value="ZN(II)2CYS6 TRANSCRIPTION FACTOR (EUROFUNG)"/>
    <property type="match status" value="1"/>
</dbReference>
<dbReference type="GO" id="GO:0005506">
    <property type="term" value="F:iron ion binding"/>
    <property type="evidence" value="ECO:0007669"/>
    <property type="project" value="InterPro"/>
</dbReference>
<dbReference type="GO" id="GO:0000981">
    <property type="term" value="F:DNA-binding transcription factor activity, RNA polymerase II-specific"/>
    <property type="evidence" value="ECO:0007669"/>
    <property type="project" value="TreeGrafter"/>
</dbReference>